<protein>
    <submittedName>
        <fullName evidence="1">Uncharacterized protein</fullName>
    </submittedName>
</protein>
<organism evidence="1 2">
    <name type="scientific">Diphasiastrum complanatum</name>
    <name type="common">Issler's clubmoss</name>
    <name type="synonym">Lycopodium complanatum</name>
    <dbReference type="NCBI Taxonomy" id="34168"/>
    <lineage>
        <taxon>Eukaryota</taxon>
        <taxon>Viridiplantae</taxon>
        <taxon>Streptophyta</taxon>
        <taxon>Embryophyta</taxon>
        <taxon>Tracheophyta</taxon>
        <taxon>Lycopodiopsida</taxon>
        <taxon>Lycopodiales</taxon>
        <taxon>Lycopodiaceae</taxon>
        <taxon>Lycopodioideae</taxon>
        <taxon>Diphasiastrum</taxon>
    </lineage>
</organism>
<reference evidence="2" key="1">
    <citation type="journal article" date="2024" name="Proc. Natl. Acad. Sci. U.S.A.">
        <title>Extraordinary preservation of gene collinearity over three hundred million years revealed in homosporous lycophytes.</title>
        <authorList>
            <person name="Li C."/>
            <person name="Wickell D."/>
            <person name="Kuo L.Y."/>
            <person name="Chen X."/>
            <person name="Nie B."/>
            <person name="Liao X."/>
            <person name="Peng D."/>
            <person name="Ji J."/>
            <person name="Jenkins J."/>
            <person name="Williams M."/>
            <person name="Shu S."/>
            <person name="Plott C."/>
            <person name="Barry K."/>
            <person name="Rajasekar S."/>
            <person name="Grimwood J."/>
            <person name="Han X."/>
            <person name="Sun S."/>
            <person name="Hou Z."/>
            <person name="He W."/>
            <person name="Dai G."/>
            <person name="Sun C."/>
            <person name="Schmutz J."/>
            <person name="Leebens-Mack J.H."/>
            <person name="Li F.W."/>
            <person name="Wang L."/>
        </authorList>
    </citation>
    <scope>NUCLEOTIDE SEQUENCE [LARGE SCALE GENOMIC DNA]</scope>
    <source>
        <strain evidence="2">cv. PW_Plant_1</strain>
    </source>
</reference>
<sequence length="738" mass="82908">MSSALHGSNFDRMRANPSTGQPNLINNNSDDSKPWTSLHVPGTGLEFRDITYTVLKKQKVDGVSTKVHVDLLSSITGYAPKGQITAVMGPSGAGKTTMLDALAGRISSGSLNGVLTMDGRPVSSTMIKSKSAYVMQDDQLFPLLTVWETLLFAAQVRLPQRVPLREKEAAVDKLIDQLGLTSARNTFIGDEGHRGVSGGEKRRVSIGVDMIHRPALLFLDEPTSGLDSTSAYSVIERLHDIAKSGSTIILTIHQPSYRIQCLISHLIVLARGRTVFQGPPKSVTAHLTALKRELPRGENPIEYLLDVIQGQETASGLYEITHTNIEHQQPHAQYTATVRFEDAQASPLQTPAQRRSGKSRQWDLEAAETPLRSPYFEYTSSKFHSFGQDDNSIQGYHTNQPKSEFANQDASRDWFTSYSIRSKELFSLDQPAEGSSYISNEEDPTGRKRKSQQPTSSYANSWLKELLILIQRNFKLIFRTPELFLTRFVVITVMGFILATFFHSPPNNLKGLIQLLSFLIFTICIFVFSSNDLVPAFIQERHIFIRETSHNAYRASTYVIAGLITNLPFFVLQTLPYVITNWFALHLGHDKLTGFVFFFLVLYSALFSTNSFVTLVSGLVPDITLGYTVLVGLTSIFFLLCGYFVHGTDIPKYWYWIHLISPLKYSYQAILRNHFDNDTCYESIQGVCVLTGKQVLISLDVNWPNSKWECLAVLVAWGVFYRLLFYCIIRFGSKNKRK</sequence>
<proteinExistence type="predicted"/>
<comment type="caution">
    <text evidence="1">The sequence shown here is derived from an EMBL/GenBank/DDBJ whole genome shotgun (WGS) entry which is preliminary data.</text>
</comment>
<gene>
    <name evidence="1" type="ORF">O6H91_23G062400</name>
</gene>
<dbReference type="EMBL" id="CM055114">
    <property type="protein sequence ID" value="KAJ7514844.1"/>
    <property type="molecule type" value="Genomic_DNA"/>
</dbReference>
<name>A0ACC2ABF1_DIPCM</name>
<dbReference type="Proteomes" id="UP001162992">
    <property type="component" value="Chromosome 23"/>
</dbReference>
<accession>A0ACC2ABF1</accession>
<evidence type="ECO:0000313" key="1">
    <source>
        <dbReference type="EMBL" id="KAJ7514844.1"/>
    </source>
</evidence>
<keyword evidence="2" id="KW-1185">Reference proteome</keyword>
<evidence type="ECO:0000313" key="2">
    <source>
        <dbReference type="Proteomes" id="UP001162992"/>
    </source>
</evidence>